<organism evidence="2 3">
    <name type="scientific">Nonomuraea solani</name>
    <dbReference type="NCBI Taxonomy" id="1144553"/>
    <lineage>
        <taxon>Bacteria</taxon>
        <taxon>Bacillati</taxon>
        <taxon>Actinomycetota</taxon>
        <taxon>Actinomycetes</taxon>
        <taxon>Streptosporangiales</taxon>
        <taxon>Streptosporangiaceae</taxon>
        <taxon>Nonomuraea</taxon>
    </lineage>
</organism>
<keyword evidence="3" id="KW-1185">Reference proteome</keyword>
<dbReference type="RefSeq" id="WP_146103512.1">
    <property type="nucleotide sequence ID" value="NZ_FNVT01000001.1"/>
</dbReference>
<dbReference type="Proteomes" id="UP000236732">
    <property type="component" value="Unassembled WGS sequence"/>
</dbReference>
<feature type="region of interest" description="Disordered" evidence="1">
    <location>
        <begin position="1"/>
        <end position="41"/>
    </location>
</feature>
<dbReference type="EMBL" id="FNVT01000001">
    <property type="protein sequence ID" value="SEF80091.1"/>
    <property type="molecule type" value="Genomic_DNA"/>
</dbReference>
<evidence type="ECO:0000313" key="3">
    <source>
        <dbReference type="Proteomes" id="UP000236732"/>
    </source>
</evidence>
<evidence type="ECO:0000256" key="1">
    <source>
        <dbReference type="SAM" id="MobiDB-lite"/>
    </source>
</evidence>
<accession>A0A1H5V063</accession>
<reference evidence="2 3" key="1">
    <citation type="submission" date="2016-10" db="EMBL/GenBank/DDBJ databases">
        <authorList>
            <person name="de Groot N.N."/>
        </authorList>
    </citation>
    <scope>NUCLEOTIDE SEQUENCE [LARGE SCALE GENOMIC DNA]</scope>
    <source>
        <strain evidence="2 3">CGMCC 4.7037</strain>
    </source>
</reference>
<dbReference type="OrthoDB" id="3532930at2"/>
<gene>
    <name evidence="2" type="ORF">SAMN05444920_101700</name>
</gene>
<sequence length="205" mass="22113">MAAPEGDEERPQVGRSYLQREQNTKSYEGGGSGTEYDFEADTIEDAYADHLVDYGKGAYPGQPYAQAPDLEGKKLLADHPVNPGAAKRELFIDLDAYEDPATGKARPTSPVERLRADLARLQGEGEGTTGIKALLDLSRLDQRDLGSWEAADDLLATTVQAQATLEGATRRVWTVYAAVVEALDQTVKSAKAADGSVANDLRTRT</sequence>
<evidence type="ECO:0000313" key="2">
    <source>
        <dbReference type="EMBL" id="SEF80091.1"/>
    </source>
</evidence>
<name>A0A1H5V063_9ACTN</name>
<proteinExistence type="predicted"/>
<protein>
    <submittedName>
        <fullName evidence="2">Uncharacterized protein</fullName>
    </submittedName>
</protein>
<dbReference type="AlphaFoldDB" id="A0A1H5V063"/>